<dbReference type="EMBL" id="KI965472">
    <property type="protein sequence ID" value="EUD66395.1"/>
    <property type="molecule type" value="Genomic_DNA"/>
</dbReference>
<accession>W7A404</accession>
<evidence type="ECO:0000313" key="3">
    <source>
        <dbReference type="Proteomes" id="UP000030640"/>
    </source>
</evidence>
<feature type="compositionally biased region" description="Polar residues" evidence="1">
    <location>
        <begin position="53"/>
        <end position="68"/>
    </location>
</feature>
<dbReference type="GeneID" id="20038585"/>
<organism evidence="2 3">
    <name type="scientific">Plasmodium inui San Antonio 1</name>
    <dbReference type="NCBI Taxonomy" id="1237626"/>
    <lineage>
        <taxon>Eukaryota</taxon>
        <taxon>Sar</taxon>
        <taxon>Alveolata</taxon>
        <taxon>Apicomplexa</taxon>
        <taxon>Aconoidasida</taxon>
        <taxon>Haemosporida</taxon>
        <taxon>Plasmodiidae</taxon>
        <taxon>Plasmodium</taxon>
        <taxon>Plasmodium (Plasmodium)</taxon>
    </lineage>
</organism>
<gene>
    <name evidence="2" type="ORF">C922_03311</name>
</gene>
<proteinExistence type="predicted"/>
<feature type="compositionally biased region" description="Polar residues" evidence="1">
    <location>
        <begin position="1"/>
        <end position="10"/>
    </location>
</feature>
<sequence length="107" mass="12213">MHEENNSSNPRIRIHPPTSANVSRGMSRIKNKKIAPQQHEERKQVKYRGGGQNRSNNRIKSPEESNYSRNEHLIDPSQKRKQEAPLAAIEGQYGRLQEDPGLYPGAK</sequence>
<keyword evidence="3" id="KW-1185">Reference proteome</keyword>
<reference evidence="2 3" key="1">
    <citation type="submission" date="2013-02" db="EMBL/GenBank/DDBJ databases">
        <title>The Genome Sequence of Plasmodium inui San Antonio 1.</title>
        <authorList>
            <consortium name="The Broad Institute Genome Sequencing Platform"/>
            <consortium name="The Broad Institute Genome Sequencing Center for Infectious Disease"/>
            <person name="Neafsey D."/>
            <person name="Cheeseman I."/>
            <person name="Volkman S."/>
            <person name="Adams J."/>
            <person name="Walker B."/>
            <person name="Young S.K."/>
            <person name="Zeng Q."/>
            <person name="Gargeya S."/>
            <person name="Fitzgerald M."/>
            <person name="Haas B."/>
            <person name="Abouelleil A."/>
            <person name="Alvarado L."/>
            <person name="Arachchi H.M."/>
            <person name="Berlin A.M."/>
            <person name="Chapman S.B."/>
            <person name="Dewar J."/>
            <person name="Goldberg J."/>
            <person name="Griggs A."/>
            <person name="Gujja S."/>
            <person name="Hansen M."/>
            <person name="Howarth C."/>
            <person name="Imamovic A."/>
            <person name="Larimer J."/>
            <person name="McCowan C."/>
            <person name="Murphy C."/>
            <person name="Neiman D."/>
            <person name="Pearson M."/>
            <person name="Priest M."/>
            <person name="Roberts A."/>
            <person name="Saif S."/>
            <person name="Shea T."/>
            <person name="Sisk P."/>
            <person name="Sykes S."/>
            <person name="Wortman J."/>
            <person name="Nusbaum C."/>
            <person name="Birren B."/>
        </authorList>
    </citation>
    <scope>NUCLEOTIDE SEQUENCE [LARGE SCALE GENOMIC DNA]</scope>
    <source>
        <strain evidence="2 3">San Antonio 1</strain>
    </source>
</reference>
<feature type="region of interest" description="Disordered" evidence="1">
    <location>
        <begin position="1"/>
        <end position="83"/>
    </location>
</feature>
<dbReference type="Proteomes" id="UP000030640">
    <property type="component" value="Unassembled WGS sequence"/>
</dbReference>
<dbReference type="RefSeq" id="XP_008817125.1">
    <property type="nucleotide sequence ID" value="XM_008818903.1"/>
</dbReference>
<evidence type="ECO:0000313" key="2">
    <source>
        <dbReference type="EMBL" id="EUD66395.1"/>
    </source>
</evidence>
<protein>
    <submittedName>
        <fullName evidence="2">Uncharacterized protein</fullName>
    </submittedName>
</protein>
<evidence type="ECO:0000256" key="1">
    <source>
        <dbReference type="SAM" id="MobiDB-lite"/>
    </source>
</evidence>
<name>W7A404_9APIC</name>
<dbReference type="VEuPathDB" id="PlasmoDB:C922_03311"/>
<dbReference type="AlphaFoldDB" id="W7A404"/>
<feature type="compositionally biased region" description="Basic and acidic residues" evidence="1">
    <location>
        <begin position="69"/>
        <end position="83"/>
    </location>
</feature>